<evidence type="ECO:0000256" key="1">
    <source>
        <dbReference type="PROSITE-ProRule" id="PRU00497"/>
    </source>
</evidence>
<dbReference type="Proteomes" id="UP000499080">
    <property type="component" value="Unassembled WGS sequence"/>
</dbReference>
<dbReference type="EMBL" id="BGPR01040833">
    <property type="protein sequence ID" value="GBO17023.1"/>
    <property type="molecule type" value="Genomic_DNA"/>
</dbReference>
<dbReference type="Pfam" id="PF00379">
    <property type="entry name" value="Chitin_bind_4"/>
    <property type="match status" value="1"/>
</dbReference>
<feature type="compositionally biased region" description="Polar residues" evidence="2">
    <location>
        <begin position="8"/>
        <end position="18"/>
    </location>
</feature>
<evidence type="ECO:0000256" key="2">
    <source>
        <dbReference type="SAM" id="MobiDB-lite"/>
    </source>
</evidence>
<protein>
    <submittedName>
        <fullName evidence="3">Uncharacterized protein</fullName>
    </submittedName>
</protein>
<evidence type="ECO:0000313" key="3">
    <source>
        <dbReference type="EMBL" id="GBO17023.1"/>
    </source>
</evidence>
<comment type="caution">
    <text evidence="3">The sequence shown here is derived from an EMBL/GenBank/DDBJ whole genome shotgun (WGS) entry which is preliminary data.</text>
</comment>
<dbReference type="GO" id="GO:0042302">
    <property type="term" value="F:structural constituent of cuticle"/>
    <property type="evidence" value="ECO:0007669"/>
    <property type="project" value="UniProtKB-UniRule"/>
</dbReference>
<dbReference type="PROSITE" id="PS51155">
    <property type="entry name" value="CHIT_BIND_RR_2"/>
    <property type="match status" value="1"/>
</dbReference>
<proteinExistence type="predicted"/>
<organism evidence="3 4">
    <name type="scientific">Araneus ventricosus</name>
    <name type="common">Orbweaver spider</name>
    <name type="synonym">Epeira ventricosa</name>
    <dbReference type="NCBI Taxonomy" id="182803"/>
    <lineage>
        <taxon>Eukaryota</taxon>
        <taxon>Metazoa</taxon>
        <taxon>Ecdysozoa</taxon>
        <taxon>Arthropoda</taxon>
        <taxon>Chelicerata</taxon>
        <taxon>Arachnida</taxon>
        <taxon>Araneae</taxon>
        <taxon>Araneomorphae</taxon>
        <taxon>Entelegynae</taxon>
        <taxon>Araneoidea</taxon>
        <taxon>Araneidae</taxon>
        <taxon>Araneus</taxon>
    </lineage>
</organism>
<keyword evidence="1" id="KW-0193">Cuticle</keyword>
<accession>A0A4Y2UVZ6</accession>
<gene>
    <name evidence="3" type="ORF">AVEN_245394_1</name>
</gene>
<name>A0A4Y2UVZ6_ARAVE</name>
<feature type="region of interest" description="Disordered" evidence="2">
    <location>
        <begin position="1"/>
        <end position="27"/>
    </location>
</feature>
<dbReference type="AlphaFoldDB" id="A0A4Y2UVZ6"/>
<dbReference type="InterPro" id="IPR000618">
    <property type="entry name" value="Insect_cuticle"/>
</dbReference>
<evidence type="ECO:0000313" key="4">
    <source>
        <dbReference type="Proteomes" id="UP000499080"/>
    </source>
</evidence>
<sequence length="113" mass="11349">MPEAESSAAGNKQGSYTITDADGPGHEGVDYVADAAGFRDFRQDQQTGTALSAPASAAIVSPYAPPVAPVAPVVVPQPWLPLTPLAAPGISAYSSIVGHGAGLYAPGISKTIF</sequence>
<keyword evidence="4" id="KW-1185">Reference proteome</keyword>
<reference evidence="3 4" key="1">
    <citation type="journal article" date="2019" name="Sci. Rep.">
        <title>Orb-weaving spider Araneus ventricosus genome elucidates the spidroin gene catalogue.</title>
        <authorList>
            <person name="Kono N."/>
            <person name="Nakamura H."/>
            <person name="Ohtoshi R."/>
            <person name="Moran D.A.P."/>
            <person name="Shinohara A."/>
            <person name="Yoshida Y."/>
            <person name="Fujiwara M."/>
            <person name="Mori M."/>
            <person name="Tomita M."/>
            <person name="Arakawa K."/>
        </authorList>
    </citation>
    <scope>NUCLEOTIDE SEQUENCE [LARGE SCALE GENOMIC DNA]</scope>
</reference>